<name>A0A0C2N740_THEKT</name>
<accession>A0A0C2N740</accession>
<dbReference type="AlphaFoldDB" id="A0A0C2N740"/>
<evidence type="ECO:0000256" key="4">
    <source>
        <dbReference type="ARBA" id="ARBA00022568"/>
    </source>
</evidence>
<evidence type="ECO:0000259" key="10">
    <source>
        <dbReference type="Pfam" id="PF01699"/>
    </source>
</evidence>
<dbReference type="InterPro" id="IPR004837">
    <property type="entry name" value="NaCa_Exmemb"/>
</dbReference>
<dbReference type="PANTHER" id="PTHR10846">
    <property type="entry name" value="SODIUM/POTASSIUM/CALCIUM EXCHANGER"/>
    <property type="match status" value="1"/>
</dbReference>
<proteinExistence type="inferred from homology"/>
<dbReference type="PANTHER" id="PTHR10846:SF73">
    <property type="entry name" value="SODIUM_CALCIUM EXCHANGER MEMBRANE REGION DOMAIN-CONTAINING PROTEIN"/>
    <property type="match status" value="1"/>
</dbReference>
<dbReference type="Pfam" id="PF01699">
    <property type="entry name" value="Na_Ca_ex"/>
    <property type="match status" value="2"/>
</dbReference>
<keyword evidence="4" id="KW-0813">Transport</keyword>
<evidence type="ECO:0000256" key="6">
    <source>
        <dbReference type="ARBA" id="ARBA00022989"/>
    </source>
</evidence>
<comment type="subcellular location">
    <subcellularLocation>
        <location evidence="1">Membrane</location>
        <topology evidence="1">Multi-pass membrane protein</topology>
    </subcellularLocation>
</comment>
<feature type="domain" description="Sodium/calcium exchanger membrane region" evidence="10">
    <location>
        <begin position="355"/>
        <end position="403"/>
    </location>
</feature>
<organism evidence="11 12">
    <name type="scientific">Thelohanellus kitauei</name>
    <name type="common">Myxosporean</name>
    <dbReference type="NCBI Taxonomy" id="669202"/>
    <lineage>
        <taxon>Eukaryota</taxon>
        <taxon>Metazoa</taxon>
        <taxon>Cnidaria</taxon>
        <taxon>Myxozoa</taxon>
        <taxon>Myxosporea</taxon>
        <taxon>Bivalvulida</taxon>
        <taxon>Platysporina</taxon>
        <taxon>Myxobolidae</taxon>
        <taxon>Thelohanellus</taxon>
    </lineage>
</organism>
<keyword evidence="9" id="KW-0732">Signal</keyword>
<keyword evidence="12" id="KW-1185">Reference proteome</keyword>
<feature type="transmembrane region" description="Helical" evidence="8">
    <location>
        <begin position="194"/>
        <end position="214"/>
    </location>
</feature>
<evidence type="ECO:0000256" key="8">
    <source>
        <dbReference type="SAM" id="Phobius"/>
    </source>
</evidence>
<feature type="transmembrane region" description="Helical" evidence="8">
    <location>
        <begin position="108"/>
        <end position="128"/>
    </location>
</feature>
<keyword evidence="6 8" id="KW-1133">Transmembrane helix</keyword>
<protein>
    <submittedName>
        <fullName evidence="11">Sodium/potassium/calcium exchanger 4</fullName>
    </submittedName>
</protein>
<keyword evidence="4" id="KW-0406">Ion transport</keyword>
<evidence type="ECO:0000313" key="12">
    <source>
        <dbReference type="Proteomes" id="UP000031668"/>
    </source>
</evidence>
<dbReference type="EMBL" id="JWZT01002316">
    <property type="protein sequence ID" value="KII69707.1"/>
    <property type="molecule type" value="Genomic_DNA"/>
</dbReference>
<reference evidence="11 12" key="1">
    <citation type="journal article" date="2014" name="Genome Biol. Evol.">
        <title>The genome of the myxosporean Thelohanellus kitauei shows adaptations to nutrient acquisition within its fish host.</title>
        <authorList>
            <person name="Yang Y."/>
            <person name="Xiong J."/>
            <person name="Zhou Z."/>
            <person name="Huo F."/>
            <person name="Miao W."/>
            <person name="Ran C."/>
            <person name="Liu Y."/>
            <person name="Zhang J."/>
            <person name="Feng J."/>
            <person name="Wang M."/>
            <person name="Wang M."/>
            <person name="Wang L."/>
            <person name="Yao B."/>
        </authorList>
    </citation>
    <scope>NUCLEOTIDE SEQUENCE [LARGE SCALE GENOMIC DNA]</scope>
    <source>
        <strain evidence="11">Wuqing</strain>
    </source>
</reference>
<keyword evidence="3" id="KW-0050">Antiport</keyword>
<comment type="similarity">
    <text evidence="2">Belongs to the Ca(2+):cation antiporter (CaCA) (TC 2.A.19) family. SLC24A subfamily.</text>
</comment>
<keyword evidence="4" id="KW-0109">Calcium transport</keyword>
<evidence type="ECO:0000256" key="1">
    <source>
        <dbReference type="ARBA" id="ARBA00004141"/>
    </source>
</evidence>
<feature type="transmembrane region" description="Helical" evidence="8">
    <location>
        <begin position="64"/>
        <end position="87"/>
    </location>
</feature>
<dbReference type="GO" id="GO:0008273">
    <property type="term" value="F:calcium, potassium:sodium antiporter activity"/>
    <property type="evidence" value="ECO:0007669"/>
    <property type="project" value="TreeGrafter"/>
</dbReference>
<evidence type="ECO:0000256" key="2">
    <source>
        <dbReference type="ARBA" id="ARBA00005364"/>
    </source>
</evidence>
<keyword evidence="5 8" id="KW-0812">Transmembrane</keyword>
<comment type="caution">
    <text evidence="11">The sequence shown here is derived from an EMBL/GenBank/DDBJ whole genome shotgun (WGS) entry which is preliminary data.</text>
</comment>
<dbReference type="GO" id="GO:0005262">
    <property type="term" value="F:calcium channel activity"/>
    <property type="evidence" value="ECO:0007669"/>
    <property type="project" value="TreeGrafter"/>
</dbReference>
<evidence type="ECO:0000256" key="3">
    <source>
        <dbReference type="ARBA" id="ARBA00022449"/>
    </source>
</evidence>
<dbReference type="InterPro" id="IPR004481">
    <property type="entry name" value="K/Na/Ca-exchanger"/>
</dbReference>
<feature type="transmembrane region" description="Helical" evidence="8">
    <location>
        <begin position="134"/>
        <end position="157"/>
    </location>
</feature>
<dbReference type="GO" id="GO:0006874">
    <property type="term" value="P:intracellular calcium ion homeostasis"/>
    <property type="evidence" value="ECO:0007669"/>
    <property type="project" value="TreeGrafter"/>
</dbReference>
<evidence type="ECO:0000313" key="11">
    <source>
        <dbReference type="EMBL" id="KII69707.1"/>
    </source>
</evidence>
<dbReference type="GO" id="GO:0005886">
    <property type="term" value="C:plasma membrane"/>
    <property type="evidence" value="ECO:0007669"/>
    <property type="project" value="TreeGrafter"/>
</dbReference>
<dbReference type="Proteomes" id="UP000031668">
    <property type="component" value="Unassembled WGS sequence"/>
</dbReference>
<keyword evidence="4" id="KW-0106">Calcium</keyword>
<dbReference type="OMA" id="FICINAW"/>
<feature type="chain" id="PRO_5002169245" evidence="9">
    <location>
        <begin position="18"/>
        <end position="407"/>
    </location>
</feature>
<gene>
    <name evidence="11" type="ORF">RF11_01321</name>
</gene>
<sequence length="407" mass="45359">MILFLNIFIAILELVYSSSNNISYSRHPHIKYFIIPEQCIPEHPAIDDFPEDFFTNEQRVHGFVIIHIFLMCYLFILLAVLCDFYFVPSLQHICTFLNLESDVAGATLMAVGSSAPTLFIAVISVLFTHGAGEIGLGTIVGSTIFNTLFIISACGFAVTHAVKLKSYPIVRDSTAYLVSTVALIVALSDKKVHWYEAFAFVVIYILYVVVMIYNTELENLYYSKSAKKHLYLYLRSFRQAPKSSHSKIGKSADKLNNQSENHGTEYQSTNVLIDRCQEELEQGYEAGVHKFRTPLAQGASVSSISLTDKHYVSPFICPSGLYERFVWATGWPLICTLSVFLPRCFQDMFPVLFETIPDCVMGMTLLAAGSSLPDVMASVLVARKDQAAMGISNAIGSNVFDILPPQK</sequence>
<dbReference type="Gene3D" id="1.20.1420.30">
    <property type="entry name" value="NCX, central ion-binding region"/>
    <property type="match status" value="2"/>
</dbReference>
<feature type="domain" description="Sodium/calcium exchanger membrane region" evidence="10">
    <location>
        <begin position="68"/>
        <end position="212"/>
    </location>
</feature>
<evidence type="ECO:0000256" key="7">
    <source>
        <dbReference type="ARBA" id="ARBA00023136"/>
    </source>
</evidence>
<keyword evidence="7 8" id="KW-0472">Membrane</keyword>
<feature type="signal peptide" evidence="9">
    <location>
        <begin position="1"/>
        <end position="17"/>
    </location>
</feature>
<dbReference type="OrthoDB" id="2127281at2759"/>
<evidence type="ECO:0000256" key="5">
    <source>
        <dbReference type="ARBA" id="ARBA00022692"/>
    </source>
</evidence>
<dbReference type="InterPro" id="IPR044880">
    <property type="entry name" value="NCX_ion-bd_dom_sf"/>
</dbReference>
<evidence type="ECO:0000256" key="9">
    <source>
        <dbReference type="SAM" id="SignalP"/>
    </source>
</evidence>